<keyword evidence="11" id="KW-0378">Hydrolase</keyword>
<evidence type="ECO:0000259" key="10">
    <source>
        <dbReference type="PROSITE" id="PS50846"/>
    </source>
</evidence>
<dbReference type="GO" id="GO:0005507">
    <property type="term" value="F:copper ion binding"/>
    <property type="evidence" value="ECO:0007669"/>
    <property type="project" value="TreeGrafter"/>
</dbReference>
<sequence>MSQTIDLTLDGLSCGHCVKRVKESLEQRPDVEQADVTVTEAHVTGSASAEALIETIKQAGYGAELSHPKAKPLAESSIPSEALTAVPPELPAATADDESQQLLLSGMSCASCVSRVQNALQSVPGVTQARVNLAERTALVMGSASAADLVQAVEKAGYGAEAIEDDVKRRERQQETALATMKRFRWQAIVALLVGVPVMVWGDARRQHDGHCR</sequence>
<evidence type="ECO:0000256" key="3">
    <source>
        <dbReference type="ARBA" id="ARBA00022475"/>
    </source>
</evidence>
<dbReference type="PROSITE" id="PS50846">
    <property type="entry name" value="HMA_2"/>
    <property type="match status" value="2"/>
</dbReference>
<keyword evidence="3" id="KW-1003">Cell membrane</keyword>
<keyword evidence="8" id="KW-0406">Ion transport</keyword>
<dbReference type="InterPro" id="IPR036163">
    <property type="entry name" value="HMA_dom_sf"/>
</dbReference>
<accession>A0A2X2UT51</accession>
<evidence type="ECO:0000256" key="5">
    <source>
        <dbReference type="ARBA" id="ARBA00022723"/>
    </source>
</evidence>
<dbReference type="GO" id="GO:0016787">
    <property type="term" value="F:hydrolase activity"/>
    <property type="evidence" value="ECO:0007669"/>
    <property type="project" value="UniProtKB-KW"/>
</dbReference>
<evidence type="ECO:0000256" key="9">
    <source>
        <dbReference type="ARBA" id="ARBA00049289"/>
    </source>
</evidence>
<reference evidence="11 12" key="1">
    <citation type="submission" date="2018-06" db="EMBL/GenBank/DDBJ databases">
        <authorList>
            <consortium name="Pathogen Informatics"/>
            <person name="Doyle S."/>
        </authorList>
    </citation>
    <scope>NUCLEOTIDE SEQUENCE [LARGE SCALE GENOMIC DNA]</scope>
    <source>
        <strain evidence="11 12">NCTC10786</strain>
    </source>
</reference>
<evidence type="ECO:0000313" key="11">
    <source>
        <dbReference type="EMBL" id="SQB21562.1"/>
    </source>
</evidence>
<evidence type="ECO:0000256" key="8">
    <source>
        <dbReference type="ARBA" id="ARBA00023065"/>
    </source>
</evidence>
<dbReference type="GO" id="GO:0005886">
    <property type="term" value="C:plasma membrane"/>
    <property type="evidence" value="ECO:0007669"/>
    <property type="project" value="UniProtKB-SubCell"/>
</dbReference>
<keyword evidence="5" id="KW-0479">Metal-binding</keyword>
<keyword evidence="7" id="KW-1278">Translocase</keyword>
<dbReference type="PROSITE" id="PS01047">
    <property type="entry name" value="HMA_1"/>
    <property type="match status" value="2"/>
</dbReference>
<dbReference type="SUPFAM" id="SSF55008">
    <property type="entry name" value="HMA, heavy metal-associated domain"/>
    <property type="match status" value="2"/>
</dbReference>
<dbReference type="GO" id="GO:0055070">
    <property type="term" value="P:copper ion homeostasis"/>
    <property type="evidence" value="ECO:0007669"/>
    <property type="project" value="TreeGrafter"/>
</dbReference>
<dbReference type="FunFam" id="3.30.70.100:FF:000032">
    <property type="entry name" value="Copper-exporting P-type ATPase"/>
    <property type="match status" value="1"/>
</dbReference>
<evidence type="ECO:0000313" key="12">
    <source>
        <dbReference type="Proteomes" id="UP000251584"/>
    </source>
</evidence>
<evidence type="ECO:0000256" key="7">
    <source>
        <dbReference type="ARBA" id="ARBA00022967"/>
    </source>
</evidence>
<feature type="domain" description="HMA" evidence="10">
    <location>
        <begin position="3"/>
        <end position="64"/>
    </location>
</feature>
<keyword evidence="3" id="KW-0472">Membrane</keyword>
<dbReference type="EC" id="3.6.3.-" evidence="11"/>
<dbReference type="InterPro" id="IPR006121">
    <property type="entry name" value="HMA_dom"/>
</dbReference>
<evidence type="ECO:0000256" key="6">
    <source>
        <dbReference type="ARBA" id="ARBA00022842"/>
    </source>
</evidence>
<dbReference type="Gene3D" id="3.30.70.100">
    <property type="match status" value="2"/>
</dbReference>
<name>A0A2X2UT51_CITKO</name>
<organism evidence="11 12">
    <name type="scientific">Citrobacter koseri</name>
    <name type="common">Citrobacter diversus</name>
    <dbReference type="NCBI Taxonomy" id="545"/>
    <lineage>
        <taxon>Bacteria</taxon>
        <taxon>Pseudomonadati</taxon>
        <taxon>Pseudomonadota</taxon>
        <taxon>Gammaproteobacteria</taxon>
        <taxon>Enterobacterales</taxon>
        <taxon>Enterobacteriaceae</taxon>
        <taxon>Citrobacter</taxon>
    </lineage>
</organism>
<dbReference type="PANTHER" id="PTHR43520:SF6">
    <property type="entry name" value="COPPER-EXPORTING P-TYPE ATPASE"/>
    <property type="match status" value="1"/>
</dbReference>
<evidence type="ECO:0000256" key="2">
    <source>
        <dbReference type="ARBA" id="ARBA00022448"/>
    </source>
</evidence>
<keyword evidence="2" id="KW-0813">Transport</keyword>
<dbReference type="Proteomes" id="UP000251584">
    <property type="component" value="Unassembled WGS sequence"/>
</dbReference>
<dbReference type="GO" id="GO:0140581">
    <property type="term" value="F:P-type monovalent copper transporter activity"/>
    <property type="evidence" value="ECO:0007669"/>
    <property type="project" value="UniProtKB-EC"/>
</dbReference>
<feature type="domain" description="HMA" evidence="10">
    <location>
        <begin position="98"/>
        <end position="161"/>
    </location>
</feature>
<gene>
    <name evidence="11" type="primary">copA_1</name>
    <name evidence="11" type="ORF">NCTC10786_00780</name>
</gene>
<dbReference type="PANTHER" id="PTHR43520">
    <property type="entry name" value="ATP7, ISOFORM B"/>
    <property type="match status" value="1"/>
</dbReference>
<dbReference type="EMBL" id="UAVY01000001">
    <property type="protein sequence ID" value="SQB21562.1"/>
    <property type="molecule type" value="Genomic_DNA"/>
</dbReference>
<evidence type="ECO:0000256" key="4">
    <source>
        <dbReference type="ARBA" id="ARBA00022553"/>
    </source>
</evidence>
<dbReference type="CDD" id="cd00371">
    <property type="entry name" value="HMA"/>
    <property type="match status" value="2"/>
</dbReference>
<comment type="catalytic activity">
    <reaction evidence="9">
        <text>Cu(+)(in) + ATP + H2O = Cu(+)(out) + ADP + phosphate + H(+)</text>
        <dbReference type="Rhea" id="RHEA:25792"/>
        <dbReference type="ChEBI" id="CHEBI:15377"/>
        <dbReference type="ChEBI" id="CHEBI:15378"/>
        <dbReference type="ChEBI" id="CHEBI:30616"/>
        <dbReference type="ChEBI" id="CHEBI:43474"/>
        <dbReference type="ChEBI" id="CHEBI:49552"/>
        <dbReference type="ChEBI" id="CHEBI:456216"/>
        <dbReference type="EC" id="7.2.2.8"/>
    </reaction>
</comment>
<keyword evidence="4" id="KW-0597">Phosphoprotein</keyword>
<dbReference type="Pfam" id="PF00403">
    <property type="entry name" value="HMA"/>
    <property type="match status" value="2"/>
</dbReference>
<evidence type="ECO:0000256" key="1">
    <source>
        <dbReference type="ARBA" id="ARBA00004651"/>
    </source>
</evidence>
<dbReference type="FunFam" id="3.30.70.100:FF:000030">
    <property type="entry name" value="Copper-exporting P-type ATPase"/>
    <property type="match status" value="1"/>
</dbReference>
<dbReference type="GO" id="GO:0043682">
    <property type="term" value="F:P-type divalent copper transporter activity"/>
    <property type="evidence" value="ECO:0007669"/>
    <property type="project" value="TreeGrafter"/>
</dbReference>
<keyword evidence="6" id="KW-0460">Magnesium</keyword>
<comment type="subcellular location">
    <subcellularLocation>
        <location evidence="1">Cell membrane</location>
        <topology evidence="1">Multi-pass membrane protein</topology>
    </subcellularLocation>
</comment>
<dbReference type="InterPro" id="IPR017969">
    <property type="entry name" value="Heavy-metal-associated_CS"/>
</dbReference>
<proteinExistence type="predicted"/>
<dbReference type="AlphaFoldDB" id="A0A2X2UT51"/>
<protein>
    <submittedName>
        <fullName evidence="11">Copper exporting ATPase</fullName>
        <ecNumber evidence="11">3.6.3.-</ecNumber>
    </submittedName>
</protein>